<feature type="region of interest" description="Disordered" evidence="1">
    <location>
        <begin position="1"/>
        <end position="57"/>
    </location>
</feature>
<dbReference type="Proteomes" id="UP001632038">
    <property type="component" value="Unassembled WGS sequence"/>
</dbReference>
<dbReference type="AlphaFoldDB" id="A0ABD3BES5"/>
<comment type="caution">
    <text evidence="2">The sequence shown here is derived from an EMBL/GenBank/DDBJ whole genome shotgun (WGS) entry which is preliminary data.</text>
</comment>
<feature type="compositionally biased region" description="Low complexity" evidence="1">
    <location>
        <begin position="1"/>
        <end position="13"/>
    </location>
</feature>
<keyword evidence="3" id="KW-1185">Reference proteome</keyword>
<gene>
    <name evidence="2" type="ORF">CASFOL_040058</name>
</gene>
<reference evidence="3" key="1">
    <citation type="journal article" date="2024" name="IScience">
        <title>Strigolactones Initiate the Formation of Haustorium-like Structures in Castilleja.</title>
        <authorList>
            <person name="Buerger M."/>
            <person name="Peterson D."/>
            <person name="Chory J."/>
        </authorList>
    </citation>
    <scope>NUCLEOTIDE SEQUENCE [LARGE SCALE GENOMIC DNA]</scope>
</reference>
<dbReference type="EMBL" id="JAVIJP010000099">
    <property type="protein sequence ID" value="KAL3615764.1"/>
    <property type="molecule type" value="Genomic_DNA"/>
</dbReference>
<protein>
    <submittedName>
        <fullName evidence="2">Uncharacterized protein</fullName>
    </submittedName>
</protein>
<evidence type="ECO:0000313" key="2">
    <source>
        <dbReference type="EMBL" id="KAL3615764.1"/>
    </source>
</evidence>
<name>A0ABD3BES5_9LAMI</name>
<proteinExistence type="predicted"/>
<accession>A0ABD3BES5</accession>
<evidence type="ECO:0000256" key="1">
    <source>
        <dbReference type="SAM" id="MobiDB-lite"/>
    </source>
</evidence>
<sequence>MPLSPLSALPTPTVGHGMPRGYRSSLPMKGKKQAPSRPVRSNGGNTMVLEPNVPERNKHEVSQCSPCMDVHPSSMARSTNLRKQLFRFGCIPNIRARGKQGTKPHFVITQEFIGGAMFGIIVAHRAG</sequence>
<evidence type="ECO:0000313" key="3">
    <source>
        <dbReference type="Proteomes" id="UP001632038"/>
    </source>
</evidence>
<organism evidence="2 3">
    <name type="scientific">Castilleja foliolosa</name>
    <dbReference type="NCBI Taxonomy" id="1961234"/>
    <lineage>
        <taxon>Eukaryota</taxon>
        <taxon>Viridiplantae</taxon>
        <taxon>Streptophyta</taxon>
        <taxon>Embryophyta</taxon>
        <taxon>Tracheophyta</taxon>
        <taxon>Spermatophyta</taxon>
        <taxon>Magnoliopsida</taxon>
        <taxon>eudicotyledons</taxon>
        <taxon>Gunneridae</taxon>
        <taxon>Pentapetalae</taxon>
        <taxon>asterids</taxon>
        <taxon>lamiids</taxon>
        <taxon>Lamiales</taxon>
        <taxon>Orobanchaceae</taxon>
        <taxon>Pedicularideae</taxon>
        <taxon>Castillejinae</taxon>
        <taxon>Castilleja</taxon>
    </lineage>
</organism>